<keyword evidence="1" id="KW-1133">Transmembrane helix</keyword>
<evidence type="ECO:0000313" key="3">
    <source>
        <dbReference type="Proteomes" id="UP001596306"/>
    </source>
</evidence>
<evidence type="ECO:0000313" key="2">
    <source>
        <dbReference type="EMBL" id="MFC6356055.1"/>
    </source>
</evidence>
<sequence length="53" mass="5659">MNALLKLTLYTAGLAIVFVASFTAAHLLIPAEWSASWELPMDHSNMSGDSAGH</sequence>
<protein>
    <submittedName>
        <fullName evidence="2">Uncharacterized protein</fullName>
    </submittedName>
</protein>
<gene>
    <name evidence="2" type="ORF">ACFQB0_08050</name>
</gene>
<keyword evidence="3" id="KW-1185">Reference proteome</keyword>
<evidence type="ECO:0000256" key="1">
    <source>
        <dbReference type="SAM" id="Phobius"/>
    </source>
</evidence>
<proteinExistence type="predicted"/>
<organism evidence="2 3">
    <name type="scientific">Luethyella okanaganae</name>
    <dbReference type="NCBI Taxonomy" id="69372"/>
    <lineage>
        <taxon>Bacteria</taxon>
        <taxon>Bacillati</taxon>
        <taxon>Actinomycetota</taxon>
        <taxon>Actinomycetes</taxon>
        <taxon>Micrococcales</taxon>
        <taxon>Microbacteriaceae</taxon>
        <taxon>Luethyella</taxon>
    </lineage>
</organism>
<keyword evidence="1" id="KW-0472">Membrane</keyword>
<dbReference type="EMBL" id="JBHSTP010000002">
    <property type="protein sequence ID" value="MFC6356055.1"/>
    <property type="molecule type" value="Genomic_DNA"/>
</dbReference>
<feature type="transmembrane region" description="Helical" evidence="1">
    <location>
        <begin position="7"/>
        <end position="29"/>
    </location>
</feature>
<reference evidence="3" key="1">
    <citation type="journal article" date="2019" name="Int. J. Syst. Evol. Microbiol.">
        <title>The Global Catalogue of Microorganisms (GCM) 10K type strain sequencing project: providing services to taxonomists for standard genome sequencing and annotation.</title>
        <authorList>
            <consortium name="The Broad Institute Genomics Platform"/>
            <consortium name="The Broad Institute Genome Sequencing Center for Infectious Disease"/>
            <person name="Wu L."/>
            <person name="Ma J."/>
        </authorList>
    </citation>
    <scope>NUCLEOTIDE SEQUENCE [LARGE SCALE GENOMIC DNA]</scope>
    <source>
        <strain evidence="3">CCUG 43304</strain>
    </source>
</reference>
<accession>A0ABW1VG32</accession>
<comment type="caution">
    <text evidence="2">The sequence shown here is derived from an EMBL/GenBank/DDBJ whole genome shotgun (WGS) entry which is preliminary data.</text>
</comment>
<keyword evidence="1" id="KW-0812">Transmembrane</keyword>
<name>A0ABW1VG32_9MICO</name>
<dbReference type="Proteomes" id="UP001596306">
    <property type="component" value="Unassembled WGS sequence"/>
</dbReference>